<dbReference type="EMBL" id="LSSL01000380">
    <property type="protein sequence ID" value="OLY84728.1"/>
    <property type="molecule type" value="Genomic_DNA"/>
</dbReference>
<evidence type="ECO:0000313" key="1">
    <source>
        <dbReference type="EMBL" id="OLY84728.1"/>
    </source>
</evidence>
<organism evidence="1 2">
    <name type="scientific">Smittium mucronatum</name>
    <dbReference type="NCBI Taxonomy" id="133383"/>
    <lineage>
        <taxon>Eukaryota</taxon>
        <taxon>Fungi</taxon>
        <taxon>Fungi incertae sedis</taxon>
        <taxon>Zoopagomycota</taxon>
        <taxon>Kickxellomycotina</taxon>
        <taxon>Harpellomycetes</taxon>
        <taxon>Harpellales</taxon>
        <taxon>Legeriomycetaceae</taxon>
        <taxon>Smittium</taxon>
    </lineage>
</organism>
<name>A0A1R0H6L3_9FUNG</name>
<gene>
    <name evidence="1" type="ORF">AYI68_g1093</name>
</gene>
<dbReference type="Proteomes" id="UP000187455">
    <property type="component" value="Unassembled WGS sequence"/>
</dbReference>
<reference evidence="1 2" key="1">
    <citation type="journal article" date="2016" name="Mol. Biol. Evol.">
        <title>Genome-Wide Survey of Gut Fungi (Harpellales) Reveals the First Horizontally Transferred Ubiquitin Gene from a Mosquito Host.</title>
        <authorList>
            <person name="Wang Y."/>
            <person name="White M.M."/>
            <person name="Kvist S."/>
            <person name="Moncalvo J.M."/>
        </authorList>
    </citation>
    <scope>NUCLEOTIDE SEQUENCE [LARGE SCALE GENOMIC DNA]</scope>
    <source>
        <strain evidence="1 2">ALG-7-W6</strain>
    </source>
</reference>
<comment type="caution">
    <text evidence="1">The sequence shown here is derived from an EMBL/GenBank/DDBJ whole genome shotgun (WGS) entry which is preliminary data.</text>
</comment>
<protein>
    <submittedName>
        <fullName evidence="1">Uncharacterized protein</fullName>
    </submittedName>
</protein>
<keyword evidence="2" id="KW-1185">Reference proteome</keyword>
<proteinExistence type="predicted"/>
<feature type="non-terminal residue" evidence="1">
    <location>
        <position position="14"/>
    </location>
</feature>
<sequence length="14" mass="1697">MEGRESHVDQSHVW</sequence>
<evidence type="ECO:0000313" key="2">
    <source>
        <dbReference type="Proteomes" id="UP000187455"/>
    </source>
</evidence>
<accession>A0A1R0H6L3</accession>